<name>A0A5C8ZW70_9GAMM</name>
<dbReference type="PANTHER" id="PTHR43677">
    <property type="entry name" value="SHORT-CHAIN DEHYDROGENASE/REDUCTASE"/>
    <property type="match status" value="1"/>
</dbReference>
<dbReference type="InterPro" id="IPR051397">
    <property type="entry name" value="Zn-ADH-like_protein"/>
</dbReference>
<dbReference type="InterPro" id="IPR011032">
    <property type="entry name" value="GroES-like_sf"/>
</dbReference>
<gene>
    <name evidence="2" type="ORF">FVW59_11390</name>
</gene>
<dbReference type="InterPro" id="IPR036291">
    <property type="entry name" value="NAD(P)-bd_dom_sf"/>
</dbReference>
<organism evidence="2 3">
    <name type="scientific">Parahaliea aestuarii</name>
    <dbReference type="NCBI Taxonomy" id="1852021"/>
    <lineage>
        <taxon>Bacteria</taxon>
        <taxon>Pseudomonadati</taxon>
        <taxon>Pseudomonadota</taxon>
        <taxon>Gammaproteobacteria</taxon>
        <taxon>Cellvibrionales</taxon>
        <taxon>Halieaceae</taxon>
        <taxon>Parahaliea</taxon>
    </lineage>
</organism>
<evidence type="ECO:0000313" key="3">
    <source>
        <dbReference type="Proteomes" id="UP000321933"/>
    </source>
</evidence>
<dbReference type="SMART" id="SM00829">
    <property type="entry name" value="PKS_ER"/>
    <property type="match status" value="1"/>
</dbReference>
<dbReference type="AlphaFoldDB" id="A0A5C8ZW70"/>
<sequence length="348" mass="37468">MDANSPVHWQRVEVSRFGGPEVLQVIDEQGLPQPGPGQVRVRVLTAGTGFTDTIIRQGQYVDVKDKPPFTPGYDYFGVVDALGAGVTDLAPGDFVAEMPVIGGYAQYLCTDAERLVRCPAGLDPAAAVCMILSYTTAYQMLTRECSLSAGDAILVHAAGGAVGTALLELGRELGLQVFGTASAGKHELVRSFDATPIDYRNEKFEAVIARETGGQGVKAAFDTLGGASWSRSYRCLARGGTLVAFGALQLTTGEEKLPGLLWGFAKLLALWPLLPDSRRSVFYNIQRRRQKLPEEFREDLSTLMQWLAEGRLQPAVAAVRPLREAPDVHRQIDTGSIAGKVVLDCSAS</sequence>
<dbReference type="Proteomes" id="UP000321933">
    <property type="component" value="Unassembled WGS sequence"/>
</dbReference>
<evidence type="ECO:0000259" key="1">
    <source>
        <dbReference type="SMART" id="SM00829"/>
    </source>
</evidence>
<dbReference type="SUPFAM" id="SSF51735">
    <property type="entry name" value="NAD(P)-binding Rossmann-fold domains"/>
    <property type="match status" value="1"/>
</dbReference>
<dbReference type="Pfam" id="PF13602">
    <property type="entry name" value="ADH_zinc_N_2"/>
    <property type="match status" value="1"/>
</dbReference>
<reference evidence="2 3" key="1">
    <citation type="submission" date="2019-08" db="EMBL/GenBank/DDBJ databases">
        <title>Parahaliea maris sp. nov., isolated from the surface seawater.</title>
        <authorList>
            <person name="Liu Y."/>
        </authorList>
    </citation>
    <scope>NUCLEOTIDE SEQUENCE [LARGE SCALE GENOMIC DNA]</scope>
    <source>
        <strain evidence="2 3">S2-26</strain>
    </source>
</reference>
<comment type="caution">
    <text evidence="2">The sequence shown here is derived from an EMBL/GenBank/DDBJ whole genome shotgun (WGS) entry which is preliminary data.</text>
</comment>
<dbReference type="PANTHER" id="PTHR43677:SF4">
    <property type="entry name" value="QUINONE OXIDOREDUCTASE-LIKE PROTEIN 2"/>
    <property type="match status" value="1"/>
</dbReference>
<dbReference type="Gene3D" id="3.40.50.720">
    <property type="entry name" value="NAD(P)-binding Rossmann-like Domain"/>
    <property type="match status" value="1"/>
</dbReference>
<dbReference type="Pfam" id="PF08240">
    <property type="entry name" value="ADH_N"/>
    <property type="match status" value="1"/>
</dbReference>
<protein>
    <submittedName>
        <fullName evidence="2">Zinc-binding dehydrogenase</fullName>
    </submittedName>
</protein>
<dbReference type="InterPro" id="IPR020843">
    <property type="entry name" value="ER"/>
</dbReference>
<dbReference type="CDD" id="cd08273">
    <property type="entry name" value="MDR8"/>
    <property type="match status" value="1"/>
</dbReference>
<keyword evidence="3" id="KW-1185">Reference proteome</keyword>
<dbReference type="InterPro" id="IPR013154">
    <property type="entry name" value="ADH-like_N"/>
</dbReference>
<dbReference type="SUPFAM" id="SSF50129">
    <property type="entry name" value="GroES-like"/>
    <property type="match status" value="1"/>
</dbReference>
<accession>A0A5C8ZW70</accession>
<evidence type="ECO:0000313" key="2">
    <source>
        <dbReference type="EMBL" id="TXS91842.1"/>
    </source>
</evidence>
<proteinExistence type="predicted"/>
<dbReference type="GO" id="GO:0016491">
    <property type="term" value="F:oxidoreductase activity"/>
    <property type="evidence" value="ECO:0007669"/>
    <property type="project" value="InterPro"/>
</dbReference>
<dbReference type="Gene3D" id="3.90.180.10">
    <property type="entry name" value="Medium-chain alcohol dehydrogenases, catalytic domain"/>
    <property type="match status" value="1"/>
</dbReference>
<feature type="domain" description="Enoyl reductase (ER)" evidence="1">
    <location>
        <begin position="18"/>
        <end position="343"/>
    </location>
</feature>
<dbReference type="OrthoDB" id="4190732at2"/>
<dbReference type="EMBL" id="VRYZ01000004">
    <property type="protein sequence ID" value="TXS91842.1"/>
    <property type="molecule type" value="Genomic_DNA"/>
</dbReference>